<comment type="caution">
    <text evidence="1">The sequence shown here is derived from an EMBL/GenBank/DDBJ whole genome shotgun (WGS) entry which is preliminary data.</text>
</comment>
<sequence>MYEIIKEACQINYPVDKTMASHKISDIMSSHETTKANDGLGAFFTYIDKDELLAAEPMVAMATTFSNIKDEEELDQKATYLMLVPGFEGHHEVLSKTCERLKVQAMTFQYGPELINADIPEMAASMLKFMKNRVELKSKFYILGYSFGHIGVVYCLDSSPEALRAQLDAYLGHLTDAQLQNELVEHMYRLMNGQDSNELIQQLGKTDSWEEKIELCVNKLRGKVNYSHQYKSCIIQGAYRRIMLAREYEPDFKLESEIVLMRGVPHPKMKKQADDYGLSKYSMKPVHVFEIEADHRLAPHDSRVSNIVNRFLEPKLLEAYKKQNLCFSYLDDTSKALSR</sequence>
<dbReference type="SUPFAM" id="SSF53474">
    <property type="entry name" value="alpha/beta-Hydrolases"/>
    <property type="match status" value="1"/>
</dbReference>
<dbReference type="EMBL" id="JTDY01000529">
    <property type="protein sequence ID" value="KOB76788.1"/>
    <property type="molecule type" value="Genomic_DNA"/>
</dbReference>
<dbReference type="AlphaFoldDB" id="A0A0L7LMK6"/>
<accession>A0A0L7LMK6</accession>
<name>A0A0L7LMK6_OPEBR</name>
<evidence type="ECO:0000313" key="2">
    <source>
        <dbReference type="Proteomes" id="UP000037510"/>
    </source>
</evidence>
<keyword evidence="2" id="KW-1185">Reference proteome</keyword>
<dbReference type="Gene3D" id="3.40.50.1820">
    <property type="entry name" value="alpha/beta hydrolase"/>
    <property type="match status" value="1"/>
</dbReference>
<evidence type="ECO:0000313" key="1">
    <source>
        <dbReference type="EMBL" id="KOB76788.1"/>
    </source>
</evidence>
<dbReference type="InterPro" id="IPR029058">
    <property type="entry name" value="AB_hydrolase_fold"/>
</dbReference>
<dbReference type="STRING" id="104452.A0A0L7LMK6"/>
<reference evidence="1 2" key="1">
    <citation type="journal article" date="2015" name="Genome Biol. Evol.">
        <title>The genome of winter moth (Operophtera brumata) provides a genomic perspective on sexual dimorphism and phenology.</title>
        <authorList>
            <person name="Derks M.F."/>
            <person name="Smit S."/>
            <person name="Salis L."/>
            <person name="Schijlen E."/>
            <person name="Bossers A."/>
            <person name="Mateman C."/>
            <person name="Pijl A.S."/>
            <person name="de Ridder D."/>
            <person name="Groenen M.A."/>
            <person name="Visser M.E."/>
            <person name="Megens H.J."/>
        </authorList>
    </citation>
    <scope>NUCLEOTIDE SEQUENCE [LARGE SCALE GENOMIC DNA]</scope>
    <source>
        <strain evidence="1">WM2013NL</strain>
        <tissue evidence="1">Head and thorax</tissue>
    </source>
</reference>
<evidence type="ECO:0008006" key="3">
    <source>
        <dbReference type="Google" id="ProtNLM"/>
    </source>
</evidence>
<gene>
    <name evidence="1" type="ORF">OBRU01_05233</name>
</gene>
<dbReference type="Proteomes" id="UP000037510">
    <property type="component" value="Unassembled WGS sequence"/>
</dbReference>
<organism evidence="1 2">
    <name type="scientific">Operophtera brumata</name>
    <name type="common">Winter moth</name>
    <name type="synonym">Phalaena brumata</name>
    <dbReference type="NCBI Taxonomy" id="104452"/>
    <lineage>
        <taxon>Eukaryota</taxon>
        <taxon>Metazoa</taxon>
        <taxon>Ecdysozoa</taxon>
        <taxon>Arthropoda</taxon>
        <taxon>Hexapoda</taxon>
        <taxon>Insecta</taxon>
        <taxon>Pterygota</taxon>
        <taxon>Neoptera</taxon>
        <taxon>Endopterygota</taxon>
        <taxon>Lepidoptera</taxon>
        <taxon>Glossata</taxon>
        <taxon>Ditrysia</taxon>
        <taxon>Geometroidea</taxon>
        <taxon>Geometridae</taxon>
        <taxon>Larentiinae</taxon>
        <taxon>Operophtera</taxon>
    </lineage>
</organism>
<proteinExistence type="predicted"/>
<protein>
    <recommendedName>
        <fullName evidence="3">Oleoyl-[acyl-carrier-protein] hydrolase</fullName>
    </recommendedName>
</protein>